<evidence type="ECO:0000256" key="3">
    <source>
        <dbReference type="SAM" id="MobiDB-lite"/>
    </source>
</evidence>
<evidence type="ECO:0000256" key="2">
    <source>
        <dbReference type="SAM" id="Coils"/>
    </source>
</evidence>
<feature type="compositionally biased region" description="Low complexity" evidence="3">
    <location>
        <begin position="943"/>
        <end position="956"/>
    </location>
</feature>
<feature type="region of interest" description="Disordered" evidence="3">
    <location>
        <begin position="943"/>
        <end position="1254"/>
    </location>
</feature>
<dbReference type="PROSITE" id="PS50059">
    <property type="entry name" value="FKBP_PPIASE"/>
    <property type="match status" value="1"/>
</dbReference>
<dbReference type="PANTHER" id="PTHR44927:SF1">
    <property type="entry name" value="FK506-BINDING PROTEIN 15"/>
    <property type="match status" value="1"/>
</dbReference>
<evidence type="ECO:0000313" key="5">
    <source>
        <dbReference type="EMBL" id="AFO94354.1"/>
    </source>
</evidence>
<feature type="coiled-coil region" evidence="2">
    <location>
        <begin position="808"/>
        <end position="873"/>
    </location>
</feature>
<feature type="compositionally biased region" description="Acidic residues" evidence="3">
    <location>
        <begin position="957"/>
        <end position="970"/>
    </location>
</feature>
<keyword evidence="2" id="KW-0175">Coiled coil</keyword>
<dbReference type="Pfam" id="PF23649">
    <property type="entry name" value="FKBP15"/>
    <property type="match status" value="1"/>
</dbReference>
<feature type="compositionally biased region" description="Polar residues" evidence="3">
    <location>
        <begin position="342"/>
        <end position="353"/>
    </location>
</feature>
<feature type="domain" description="PPIase FKBP-type" evidence="4">
    <location>
        <begin position="195"/>
        <end position="287"/>
    </location>
</feature>
<dbReference type="EC" id="5.2.1.8" evidence="1"/>
<proteinExistence type="evidence at transcript level"/>
<feature type="region of interest" description="Disordered" evidence="3">
    <location>
        <begin position="370"/>
        <end position="426"/>
    </location>
</feature>
<protein>
    <recommendedName>
        <fullName evidence="1">peptidylprolyl isomerase</fullName>
        <ecNumber evidence="1">5.2.1.8</ecNumber>
    </recommendedName>
</protein>
<dbReference type="AlphaFoldDB" id="V9K9I9"/>
<feature type="region of interest" description="Disordered" evidence="3">
    <location>
        <begin position="327"/>
        <end position="353"/>
    </location>
</feature>
<feature type="non-terminal residue" evidence="5">
    <location>
        <position position="1"/>
    </location>
</feature>
<dbReference type="InterPro" id="IPR056598">
    <property type="entry name" value="FKBP-15_dom"/>
</dbReference>
<comment type="catalytic activity">
    <reaction evidence="1">
        <text>[protein]-peptidylproline (omega=180) = [protein]-peptidylproline (omega=0)</text>
        <dbReference type="Rhea" id="RHEA:16237"/>
        <dbReference type="Rhea" id="RHEA-COMP:10747"/>
        <dbReference type="Rhea" id="RHEA-COMP:10748"/>
        <dbReference type="ChEBI" id="CHEBI:83833"/>
        <dbReference type="ChEBI" id="CHEBI:83834"/>
        <dbReference type="EC" id="5.2.1.8"/>
    </reaction>
</comment>
<organism evidence="5">
    <name type="scientific">Callorhinchus milii</name>
    <name type="common">Ghost shark</name>
    <dbReference type="NCBI Taxonomy" id="7868"/>
    <lineage>
        <taxon>Eukaryota</taxon>
        <taxon>Metazoa</taxon>
        <taxon>Chordata</taxon>
        <taxon>Craniata</taxon>
        <taxon>Vertebrata</taxon>
        <taxon>Chondrichthyes</taxon>
        <taxon>Holocephali</taxon>
        <taxon>Chimaeriformes</taxon>
        <taxon>Callorhinchidae</taxon>
        <taxon>Callorhinchus</taxon>
    </lineage>
</organism>
<keyword evidence="1" id="KW-0413">Isomerase</keyword>
<feature type="compositionally biased region" description="Basic and acidic residues" evidence="3">
    <location>
        <begin position="1106"/>
        <end position="1117"/>
    </location>
</feature>
<dbReference type="Gene3D" id="3.10.50.40">
    <property type="match status" value="1"/>
</dbReference>
<keyword evidence="1" id="KW-0697">Rotamase</keyword>
<dbReference type="InterPro" id="IPR001179">
    <property type="entry name" value="PPIase_FKBP_dom"/>
</dbReference>
<feature type="compositionally biased region" description="Polar residues" evidence="3">
    <location>
        <begin position="1119"/>
        <end position="1128"/>
    </location>
</feature>
<feature type="compositionally biased region" description="Low complexity" evidence="3">
    <location>
        <begin position="399"/>
        <end position="417"/>
    </location>
</feature>
<dbReference type="GO" id="GO:0003755">
    <property type="term" value="F:peptidyl-prolyl cis-trans isomerase activity"/>
    <property type="evidence" value="ECO:0007669"/>
    <property type="project" value="UniProtKB-KW"/>
</dbReference>
<feature type="compositionally biased region" description="Polar residues" evidence="3">
    <location>
        <begin position="1186"/>
        <end position="1198"/>
    </location>
</feature>
<reference evidence="5" key="1">
    <citation type="journal article" date="2014" name="Nature">
        <title>Elephant shark genome provides unique insights into gnathostome evolution.</title>
        <authorList>
            <consortium name="International Elephant Shark Genome Sequencing Consortium"/>
            <person name="Venkatesh B."/>
            <person name="Lee A.P."/>
            <person name="Ravi V."/>
            <person name="Maurya A.K."/>
            <person name="Lian M.M."/>
            <person name="Swann J.B."/>
            <person name="Ohta Y."/>
            <person name="Flajnik M.F."/>
            <person name="Sutoh Y."/>
            <person name="Kasahara M."/>
            <person name="Hoon S."/>
            <person name="Gangu V."/>
            <person name="Roy S.W."/>
            <person name="Irimia M."/>
            <person name="Korzh V."/>
            <person name="Kondrychyn I."/>
            <person name="Lim Z.W."/>
            <person name="Tay B.H."/>
            <person name="Tohari S."/>
            <person name="Kong K.W."/>
            <person name="Ho S."/>
            <person name="Lorente-Galdos B."/>
            <person name="Quilez J."/>
            <person name="Marques-Bonet T."/>
            <person name="Raney B.J."/>
            <person name="Ingham P.W."/>
            <person name="Tay A."/>
            <person name="Hillier L.W."/>
            <person name="Minx P."/>
            <person name="Boehm T."/>
            <person name="Wilson R.K."/>
            <person name="Brenner S."/>
            <person name="Warren W.C."/>
        </authorList>
    </citation>
    <scope>NUCLEOTIDE SEQUENCE</scope>
    <source>
        <tissue evidence="5">Spleen</tissue>
    </source>
</reference>
<feature type="compositionally biased region" description="Polar residues" evidence="3">
    <location>
        <begin position="991"/>
        <end position="1012"/>
    </location>
</feature>
<evidence type="ECO:0000259" key="4">
    <source>
        <dbReference type="PROSITE" id="PS50059"/>
    </source>
</evidence>
<dbReference type="EMBL" id="JW861837">
    <property type="protein sequence ID" value="AFO94354.1"/>
    <property type="molecule type" value="mRNA"/>
</dbReference>
<dbReference type="PANTHER" id="PTHR44927">
    <property type="entry name" value="FK506-BINDING PROTEIN 15"/>
    <property type="match status" value="1"/>
</dbReference>
<dbReference type="GO" id="GO:0030426">
    <property type="term" value="C:growth cone"/>
    <property type="evidence" value="ECO:0007669"/>
    <property type="project" value="TreeGrafter"/>
</dbReference>
<sequence>YLLLCFGGDDDDGDFLSPSGGAKLASLFGLDQAVAGQGNESFQYTAPKQPKKGPPSTGPSSQKPAAAGAPTVLMATAVLAYRYVNGQYVKQGKLGAAVLGNQASGEYKILLYVSQQKQVTNARISPAFAFTVQANNYCMFYDDQRQNWSVMFESEKAAVEFSKQVCLAKCNSISSLESVLTQDLAPGDGQAVEVGDSLEVAYTGWLYQNHAFGQMFDTNVNKDKLLRLKMGSGKVLKGWEDGMLGMKKGSKRLLIIPPSLGYGSQGVPNRIPSEATLLFEIEVKRVKFAKDSGFDRQSISSRDSVASSPAPSIENLAVETTIPAPLSVPPKPGEHVVRAKSHSLNEQLANPDSTKAKLISRMAKMGQPMPFLTGALSTQPDSSDSELEDPLASRGGGAPLAAPSPAQHTPQPVQSLPPQQPPQVPIAVHPLSSAALIPVSASSQHALASTGQSFQPYAAYGYPQASAIQTVGHMYPAQAPQYQASSDITSFLMTEARQHNTEIRLAIGKTSDKIDQLAVKLEGIQKNVGYSNMLPGISSVSMETSMIMHNIQRIIQENERLKQEVFEKSSRIEELNGKIGDLIQRNQRYVEQSNVLMEQRNDTLKSSSENSQARYLLAEQEKMKVTEELAAATGQVSKLQLELSAHQKKEMELRKQLASALEEAEQHGVRLNTLESQLTELQEVTEHAQTRYKAEKLKCKQLEAKSSAMEEELLDLRVEKENLEKSLAERRRKALAERQRADEETDELRRSYEEELEKLRAALKRARTSTDLAAAEQVGAMQGELEAEWKARSERLLTVAKEQHGQQCRELCEQRDSLQHRFSQLEEKLAGLKQCRDAEEEKLSSLQEQAEELQALKERYSALQSRAAAMKEHYDAEIRSLLQKQHAGEGEGKVSGSPVEEVKRIMNGVFQTLRGEFDLDENYSGRAALGVIMNTIKTVPLQLLSPSQEQPSVQSESEGEAEEEEEETEEVAARVDTTSPEAAVGEGLESGTVTVKSSPEFTAQPGGSQLQTPEKAIPEEPEAALSSIPNGSAVDMAESQGEHAGSLGERTGEGEAEAKQEPAQSVQADDSETVKDYQQAEATESTMVKDVTSLEAPQSETCSVPDRSRAGETREETSSMENLGSGHSSPAIKQPESKKVQHGALPALNGTESELSEGPGLHVRNERSELPSVRDNGSDQEKAASATPSSTDNTSLFSDDSGLFQAVTPRIGKPVTSPTEEEEDDDEVSMKGRPPPAPLFGDDDDDDEAFGWLG</sequence>
<evidence type="ECO:0000256" key="1">
    <source>
        <dbReference type="PROSITE-ProRule" id="PRU00277"/>
    </source>
</evidence>
<dbReference type="InterPro" id="IPR046357">
    <property type="entry name" value="PPIase_dom_sf"/>
</dbReference>
<feature type="region of interest" description="Disordered" evidence="3">
    <location>
        <begin position="43"/>
        <end position="65"/>
    </location>
</feature>
<name>V9K9I9_CALMI</name>
<dbReference type="SUPFAM" id="SSF54534">
    <property type="entry name" value="FKBP-like"/>
    <property type="match status" value="1"/>
</dbReference>
<feature type="coiled-coil region" evidence="2">
    <location>
        <begin position="551"/>
        <end position="592"/>
    </location>
</feature>
<feature type="compositionally biased region" description="Acidic residues" evidence="3">
    <location>
        <begin position="1241"/>
        <end position="1254"/>
    </location>
</feature>
<feature type="compositionally biased region" description="Basic and acidic residues" evidence="3">
    <location>
        <begin position="1050"/>
        <end position="1060"/>
    </location>
</feature>
<accession>V9K9I9</accession>
<feature type="coiled-coil region" evidence="2">
    <location>
        <begin position="622"/>
        <end position="769"/>
    </location>
</feature>
<dbReference type="Pfam" id="PF00254">
    <property type="entry name" value="FKBP_C"/>
    <property type="match status" value="1"/>
</dbReference>